<keyword evidence="1" id="KW-1133">Transmembrane helix</keyword>
<name>A0AA38HQT6_9CUCU</name>
<evidence type="ECO:0000313" key="2">
    <source>
        <dbReference type="EMBL" id="KAJ3642285.1"/>
    </source>
</evidence>
<feature type="transmembrane region" description="Helical" evidence="1">
    <location>
        <begin position="531"/>
        <end position="551"/>
    </location>
</feature>
<dbReference type="Pfam" id="PF12259">
    <property type="entry name" value="Baculo_F"/>
    <property type="match status" value="1"/>
</dbReference>
<sequence>MSEIDIRPLENTIGLYYEKEHTIKITNDNWKLIVYKDLNLLLSAFQENKNILSNLQNFIFQLSSNSSVRLASFTIPLKPHVKFLDQIIKRIDNKFSEILLETPEKFRFKRGIIDGLGSIWKAITGNLDAADGEYIEQCINKLEKDDREIQNLIRNQIQVTTSTIHNFNYTIQKLQIDEITFNEDLKIIEKEINKIEDNTYYFNNQLKIISTCEQLLESLILIESELDDILESTTFAKLKILHPSIIKPETLLNQLSLISQHLSHNNLPLNPTIHNLPNLFNLITLQAYQTNKRIVFILRIPLVEKEKYTLFHLYSIPTKDTKLNIFHTIIPESRYVALAENNRQYLKLSSIERCKELQEDTLLCSDLIPFPYENPPCEIEVLTKLQANERCHPVLFDIEDYNVQKLKSNKWIVITKKQLPITQTCPFNSPKTIIIDRNSIFTMKPKCSAFIGTIQIHAQEDKTTNHSESEVIPSVYYDCCENMVPSQHHQLKPLKINTLNLDDLKTAEFKLNQYKDQLDKLGNEPFAHRHLSTFAVITIVIISALLFYITCFKCGLLKGLIGYFTGSRPNDGPPRPGRCCPQIFNYCNIRSNVSRRPSIHIEADDHSEEIVYQRAIPLTPIPTKRRL</sequence>
<comment type="caution">
    <text evidence="2">The sequence shown here is derived from an EMBL/GenBank/DDBJ whole genome shotgun (WGS) entry which is preliminary data.</text>
</comment>
<dbReference type="EMBL" id="JALNTZ010000008">
    <property type="protein sequence ID" value="KAJ3642285.1"/>
    <property type="molecule type" value="Genomic_DNA"/>
</dbReference>
<dbReference type="InterPro" id="IPR022048">
    <property type="entry name" value="Envelope_fusion-like"/>
</dbReference>
<dbReference type="AlphaFoldDB" id="A0AA38HQT6"/>
<evidence type="ECO:0000313" key="3">
    <source>
        <dbReference type="Proteomes" id="UP001168821"/>
    </source>
</evidence>
<keyword evidence="1" id="KW-0812">Transmembrane</keyword>
<evidence type="ECO:0008006" key="4">
    <source>
        <dbReference type="Google" id="ProtNLM"/>
    </source>
</evidence>
<gene>
    <name evidence="2" type="ORF">Zmor_025085</name>
</gene>
<accession>A0AA38HQT6</accession>
<evidence type="ECO:0000256" key="1">
    <source>
        <dbReference type="SAM" id="Phobius"/>
    </source>
</evidence>
<dbReference type="Proteomes" id="UP001168821">
    <property type="component" value="Unassembled WGS sequence"/>
</dbReference>
<proteinExistence type="predicted"/>
<reference evidence="2" key="1">
    <citation type="journal article" date="2023" name="G3 (Bethesda)">
        <title>Whole genome assemblies of Zophobas morio and Tenebrio molitor.</title>
        <authorList>
            <person name="Kaur S."/>
            <person name="Stinson S.A."/>
            <person name="diCenzo G.C."/>
        </authorList>
    </citation>
    <scope>NUCLEOTIDE SEQUENCE</scope>
    <source>
        <strain evidence="2">QUZm001</strain>
    </source>
</reference>
<keyword evidence="1" id="KW-0472">Membrane</keyword>
<keyword evidence="3" id="KW-1185">Reference proteome</keyword>
<protein>
    <recommendedName>
        <fullName evidence="4">Envelope fusion protein</fullName>
    </recommendedName>
</protein>
<organism evidence="2 3">
    <name type="scientific">Zophobas morio</name>
    <dbReference type="NCBI Taxonomy" id="2755281"/>
    <lineage>
        <taxon>Eukaryota</taxon>
        <taxon>Metazoa</taxon>
        <taxon>Ecdysozoa</taxon>
        <taxon>Arthropoda</taxon>
        <taxon>Hexapoda</taxon>
        <taxon>Insecta</taxon>
        <taxon>Pterygota</taxon>
        <taxon>Neoptera</taxon>
        <taxon>Endopterygota</taxon>
        <taxon>Coleoptera</taxon>
        <taxon>Polyphaga</taxon>
        <taxon>Cucujiformia</taxon>
        <taxon>Tenebrionidae</taxon>
        <taxon>Zophobas</taxon>
    </lineage>
</organism>